<feature type="compositionally biased region" description="Basic and acidic residues" evidence="1">
    <location>
        <begin position="1"/>
        <end position="16"/>
    </location>
</feature>
<sequence length="121" mass="13929">MQAAEKRDEKGQRMEDIECNAQDEGSEGVNSILADKMKLDGLVQCRISTMIERVSRTSIKGTEGRKKMEGEKRCPHATSTVLPIIPTRHTQLDRVFEEDELFWKRKRNSYVRIEGLDFVNS</sequence>
<dbReference type="Proteomes" id="UP000002035">
    <property type="component" value="Unassembled WGS sequence"/>
</dbReference>
<accession>C5FFZ2</accession>
<dbReference type="AlphaFoldDB" id="C5FFZ2"/>
<dbReference type="GeneID" id="9222532"/>
<dbReference type="EMBL" id="DS995702">
    <property type="protein sequence ID" value="EEQ29677.1"/>
    <property type="molecule type" value="Genomic_DNA"/>
</dbReference>
<reference evidence="3" key="1">
    <citation type="journal article" date="2012" name="MBio">
        <title>Comparative genome analysis of Trichophyton rubrum and related dermatophytes reveals candidate genes involved in infection.</title>
        <authorList>
            <person name="Martinez D.A."/>
            <person name="Oliver B.G."/>
            <person name="Graeser Y."/>
            <person name="Goldberg J.M."/>
            <person name="Li W."/>
            <person name="Martinez-Rossi N.M."/>
            <person name="Monod M."/>
            <person name="Shelest E."/>
            <person name="Barton R.C."/>
            <person name="Birch E."/>
            <person name="Brakhage A.A."/>
            <person name="Chen Z."/>
            <person name="Gurr S.J."/>
            <person name="Heiman D."/>
            <person name="Heitman J."/>
            <person name="Kosti I."/>
            <person name="Rossi A."/>
            <person name="Saif S."/>
            <person name="Samalova M."/>
            <person name="Saunders C.W."/>
            <person name="Shea T."/>
            <person name="Summerbell R.C."/>
            <person name="Xu J."/>
            <person name="Young S."/>
            <person name="Zeng Q."/>
            <person name="Birren B.W."/>
            <person name="Cuomo C.A."/>
            <person name="White T.C."/>
        </authorList>
    </citation>
    <scope>NUCLEOTIDE SEQUENCE [LARGE SCALE GENOMIC DNA]</scope>
    <source>
        <strain evidence="3">ATCC MYA-4605 / CBS 113480</strain>
    </source>
</reference>
<evidence type="ECO:0000313" key="2">
    <source>
        <dbReference type="EMBL" id="EEQ29677.1"/>
    </source>
</evidence>
<name>C5FFZ2_ARTOC</name>
<gene>
    <name evidence="2" type="ORF">MCYG_02496</name>
</gene>
<dbReference type="VEuPathDB" id="FungiDB:MCYG_02496"/>
<feature type="compositionally biased region" description="Basic and acidic residues" evidence="1">
    <location>
        <begin position="62"/>
        <end position="74"/>
    </location>
</feature>
<evidence type="ECO:0000313" key="3">
    <source>
        <dbReference type="Proteomes" id="UP000002035"/>
    </source>
</evidence>
<feature type="region of interest" description="Disordered" evidence="1">
    <location>
        <begin position="1"/>
        <end position="25"/>
    </location>
</feature>
<protein>
    <submittedName>
        <fullName evidence="2">Uncharacterized protein</fullName>
    </submittedName>
</protein>
<dbReference type="HOGENOM" id="CLU_2037510_0_0_1"/>
<proteinExistence type="predicted"/>
<keyword evidence="3" id="KW-1185">Reference proteome</keyword>
<feature type="region of interest" description="Disordered" evidence="1">
    <location>
        <begin position="56"/>
        <end position="76"/>
    </location>
</feature>
<evidence type="ECO:0000256" key="1">
    <source>
        <dbReference type="SAM" id="MobiDB-lite"/>
    </source>
</evidence>
<dbReference type="RefSeq" id="XP_002849562.1">
    <property type="nucleotide sequence ID" value="XM_002849516.1"/>
</dbReference>
<organism evidence="2 3">
    <name type="scientific">Arthroderma otae (strain ATCC MYA-4605 / CBS 113480)</name>
    <name type="common">Microsporum canis</name>
    <dbReference type="NCBI Taxonomy" id="554155"/>
    <lineage>
        <taxon>Eukaryota</taxon>
        <taxon>Fungi</taxon>
        <taxon>Dikarya</taxon>
        <taxon>Ascomycota</taxon>
        <taxon>Pezizomycotina</taxon>
        <taxon>Eurotiomycetes</taxon>
        <taxon>Eurotiomycetidae</taxon>
        <taxon>Onygenales</taxon>
        <taxon>Arthrodermataceae</taxon>
        <taxon>Microsporum</taxon>
    </lineage>
</organism>